<evidence type="ECO:0000313" key="1">
    <source>
        <dbReference type="EMBL" id="HER95005.1"/>
    </source>
</evidence>
<sequence>MRIQGLIVCLLLLAGCSRGPRIVEAPELPARFPSHTAEQIRAHLRLPLDTLLSFTAKANVQLRSPAGIDNLSATVTARRSDSILVRLHAGWGIEAARLLITPDSVFLHDRIHRRLYTAARHDPIRYWLPIMTHQDPFLSLLGAFYPPAGFWQVIADSTSYVLQDTAGSYRYRIDPTRWCVVRYEHYDAAGQVIEAFHFDAFDRFGNVFLPRRLRMAQPLQGFEVRLYYRELTLNPPSLAFTWNPTGTQRLPLNALSDQP</sequence>
<dbReference type="InterPro" id="IPR025634">
    <property type="entry name" value="DUF4292"/>
</dbReference>
<gene>
    <name evidence="1" type="ORF">ENO59_00570</name>
</gene>
<dbReference type="Pfam" id="PF14125">
    <property type="entry name" value="DUF4292"/>
    <property type="match status" value="1"/>
</dbReference>
<proteinExistence type="predicted"/>
<accession>A0A7V2AYJ7</accession>
<comment type="caution">
    <text evidence="1">The sequence shown here is derived from an EMBL/GenBank/DDBJ whole genome shotgun (WGS) entry which is preliminary data.</text>
</comment>
<dbReference type="AlphaFoldDB" id="A0A7V2AYJ7"/>
<reference evidence="1" key="1">
    <citation type="journal article" date="2020" name="mSystems">
        <title>Genome- and Community-Level Interaction Insights into Carbon Utilization and Element Cycling Functions of Hydrothermarchaeota in Hydrothermal Sediment.</title>
        <authorList>
            <person name="Zhou Z."/>
            <person name="Liu Y."/>
            <person name="Xu W."/>
            <person name="Pan J."/>
            <person name="Luo Z.H."/>
            <person name="Li M."/>
        </authorList>
    </citation>
    <scope>NUCLEOTIDE SEQUENCE [LARGE SCALE GENOMIC DNA]</scope>
    <source>
        <strain evidence="1">SpSt-143</strain>
    </source>
</reference>
<name>A0A7V2AYJ7_RHOMR</name>
<organism evidence="1">
    <name type="scientific">Rhodothermus marinus</name>
    <name type="common">Rhodothermus obamensis</name>
    <dbReference type="NCBI Taxonomy" id="29549"/>
    <lineage>
        <taxon>Bacteria</taxon>
        <taxon>Pseudomonadati</taxon>
        <taxon>Rhodothermota</taxon>
        <taxon>Rhodothermia</taxon>
        <taxon>Rhodothermales</taxon>
        <taxon>Rhodothermaceae</taxon>
        <taxon>Rhodothermus</taxon>
    </lineage>
</organism>
<dbReference type="EMBL" id="DSGB01000001">
    <property type="protein sequence ID" value="HER95005.1"/>
    <property type="molecule type" value="Genomic_DNA"/>
</dbReference>
<dbReference type="Gene3D" id="2.50.20.10">
    <property type="entry name" value="Lipoprotein localisation LolA/LolB/LppX"/>
    <property type="match status" value="1"/>
</dbReference>
<protein>
    <submittedName>
        <fullName evidence="1">DUF4292 domain-containing protein</fullName>
    </submittedName>
</protein>
<dbReference type="PROSITE" id="PS51257">
    <property type="entry name" value="PROKAR_LIPOPROTEIN"/>
    <property type="match status" value="1"/>
</dbReference>